<gene>
    <name evidence="3" type="ORF">ACFO60_01305</name>
</gene>
<dbReference type="InterPro" id="IPR044843">
    <property type="entry name" value="Trans_IPPS_bact-type"/>
</dbReference>
<protein>
    <submittedName>
        <fullName evidence="3">Phytoene/squalene synthase family protein</fullName>
    </submittedName>
</protein>
<dbReference type="SFLD" id="SFLDG01212">
    <property type="entry name" value="Phytoene_synthase_like"/>
    <property type="match status" value="1"/>
</dbReference>
<comment type="caution">
    <text evidence="3">The sequence shown here is derived from an EMBL/GenBank/DDBJ whole genome shotgun (WGS) entry which is preliminary data.</text>
</comment>
<organism evidence="3 4">
    <name type="scientific">Sphaerisporangium dianthi</name>
    <dbReference type="NCBI Taxonomy" id="1436120"/>
    <lineage>
        <taxon>Bacteria</taxon>
        <taxon>Bacillati</taxon>
        <taxon>Actinomycetota</taxon>
        <taxon>Actinomycetes</taxon>
        <taxon>Streptosporangiales</taxon>
        <taxon>Streptosporangiaceae</taxon>
        <taxon>Sphaerisporangium</taxon>
    </lineage>
</organism>
<dbReference type="InterPro" id="IPR002060">
    <property type="entry name" value="Squ/phyt_synthse"/>
</dbReference>
<dbReference type="Pfam" id="PF00494">
    <property type="entry name" value="SQS_PSY"/>
    <property type="match status" value="1"/>
</dbReference>
<dbReference type="PROSITE" id="PS01045">
    <property type="entry name" value="SQUALEN_PHYTOEN_SYN_2"/>
    <property type="match status" value="1"/>
</dbReference>
<dbReference type="SFLD" id="SFLDS00005">
    <property type="entry name" value="Isoprenoid_Synthase_Type_I"/>
    <property type="match status" value="1"/>
</dbReference>
<sequence>MSYECCRRLHAAYGRSYYLATRLLPAWKRPHVHALYGFARYADEIVDSFDLTTDRAEALNGLTARLADCVAGRPTADPVLPAFTHTLRSFDIDTADIDAFLTSMWADLSVRRYDTYEGLLGYMEGSAAVIGTMMLPILEPLPGAAEEAREPARQLGMAFQLTNFIRDVSEDFARGRIYLPLSDLDKFGVAEDDLGERRASRAVRALVAFEAERARDHYRRALDGVELLVPSSRPCVRAAYELYSGILDQVEAAGHDVLAARARVPTRRRLAVFGRHLAAAATAGRAERRVRVEVP</sequence>
<dbReference type="InterPro" id="IPR033904">
    <property type="entry name" value="Trans_IPPS_HH"/>
</dbReference>
<name>A0ABV9C9Z0_9ACTN</name>
<dbReference type="PANTHER" id="PTHR31480">
    <property type="entry name" value="BIFUNCTIONAL LYCOPENE CYCLASE/PHYTOENE SYNTHASE"/>
    <property type="match status" value="1"/>
</dbReference>
<dbReference type="EMBL" id="JBHSFP010000001">
    <property type="protein sequence ID" value="MFC4529382.1"/>
    <property type="molecule type" value="Genomic_DNA"/>
</dbReference>
<dbReference type="InterPro" id="IPR019845">
    <property type="entry name" value="Squalene/phytoene_synthase_CS"/>
</dbReference>
<dbReference type="Gene3D" id="1.10.600.10">
    <property type="entry name" value="Farnesyl Diphosphate Synthase"/>
    <property type="match status" value="1"/>
</dbReference>
<dbReference type="SUPFAM" id="SSF48576">
    <property type="entry name" value="Terpenoid synthases"/>
    <property type="match status" value="1"/>
</dbReference>
<reference evidence="4" key="1">
    <citation type="journal article" date="2019" name="Int. J. Syst. Evol. Microbiol.">
        <title>The Global Catalogue of Microorganisms (GCM) 10K type strain sequencing project: providing services to taxonomists for standard genome sequencing and annotation.</title>
        <authorList>
            <consortium name="The Broad Institute Genomics Platform"/>
            <consortium name="The Broad Institute Genome Sequencing Center for Infectious Disease"/>
            <person name="Wu L."/>
            <person name="Ma J."/>
        </authorList>
    </citation>
    <scope>NUCLEOTIDE SEQUENCE [LARGE SCALE GENOMIC DNA]</scope>
    <source>
        <strain evidence="4">CGMCC 4.7132</strain>
    </source>
</reference>
<evidence type="ECO:0000256" key="2">
    <source>
        <dbReference type="ARBA" id="ARBA00022679"/>
    </source>
</evidence>
<comment type="pathway">
    <text evidence="1">Carotenoid biosynthesis; phytoene biosynthesis.</text>
</comment>
<accession>A0ABV9C9Z0</accession>
<dbReference type="InterPro" id="IPR008949">
    <property type="entry name" value="Isoprenoid_synthase_dom_sf"/>
</dbReference>
<evidence type="ECO:0000256" key="1">
    <source>
        <dbReference type="ARBA" id="ARBA00004684"/>
    </source>
</evidence>
<dbReference type="SFLD" id="SFLDG01018">
    <property type="entry name" value="Squalene/Phytoene_Synthase_Lik"/>
    <property type="match status" value="1"/>
</dbReference>
<dbReference type="RefSeq" id="WP_380835851.1">
    <property type="nucleotide sequence ID" value="NZ_JBHSFP010000001.1"/>
</dbReference>
<dbReference type="PROSITE" id="PS01044">
    <property type="entry name" value="SQUALEN_PHYTOEN_SYN_1"/>
    <property type="match status" value="1"/>
</dbReference>
<keyword evidence="4" id="KW-1185">Reference proteome</keyword>
<proteinExistence type="predicted"/>
<evidence type="ECO:0000313" key="4">
    <source>
        <dbReference type="Proteomes" id="UP001596004"/>
    </source>
</evidence>
<dbReference type="Proteomes" id="UP001596004">
    <property type="component" value="Unassembled WGS sequence"/>
</dbReference>
<keyword evidence="2" id="KW-0808">Transferase</keyword>
<evidence type="ECO:0000313" key="3">
    <source>
        <dbReference type="EMBL" id="MFC4529382.1"/>
    </source>
</evidence>
<dbReference type="CDD" id="cd00683">
    <property type="entry name" value="Trans_IPPS_HH"/>
    <property type="match status" value="1"/>
</dbReference>